<dbReference type="GO" id="GO:0005634">
    <property type="term" value="C:nucleus"/>
    <property type="evidence" value="ECO:0007669"/>
    <property type="project" value="UniProtKB-SubCell"/>
</dbReference>
<comment type="similarity">
    <text evidence="7 10">Belongs to the HD-ZIP homeobox family. Class I subfamily.</text>
</comment>
<sequence length="220" mass="24655">MTFHEASVCRSARNNNSSGGGGNKMMKKKKRFSDEQIRSLEVVFGSESKPDPGSKQQLAAELGLQPRQVAIWFQNRRARLKPKQIEREYDSLKASYDALACKFESLKKENQSLTAQLRTLTEKFERVRMDRNGRMGEQTTASDSAEQAKHRVGDDQRQGGSGEEKLRVVEQLGGGGGGSIPLEMMYSSPFASSANSWSSEYSCFLDQSTSCGSSQWWEFW</sequence>
<dbReference type="PRINTS" id="PR00031">
    <property type="entry name" value="HTHREPRESSR"/>
</dbReference>
<evidence type="ECO:0000256" key="6">
    <source>
        <dbReference type="ARBA" id="ARBA00023242"/>
    </source>
</evidence>
<keyword evidence="11" id="KW-0175">Coiled coil</keyword>
<evidence type="ECO:0000256" key="9">
    <source>
        <dbReference type="RuleBase" id="RU000682"/>
    </source>
</evidence>
<feature type="DNA-binding region" description="Homeobox" evidence="8">
    <location>
        <begin position="25"/>
        <end position="84"/>
    </location>
</feature>
<evidence type="ECO:0000256" key="8">
    <source>
        <dbReference type="PROSITE-ProRule" id="PRU00108"/>
    </source>
</evidence>
<proteinExistence type="inferred from homology"/>
<accession>A0A7N0UJ33</accession>
<dbReference type="GO" id="GO:0000981">
    <property type="term" value="F:DNA-binding transcription factor activity, RNA polymerase II-specific"/>
    <property type="evidence" value="ECO:0007669"/>
    <property type="project" value="UniProtKB-UniRule"/>
</dbReference>
<dbReference type="SUPFAM" id="SSF46689">
    <property type="entry name" value="Homeodomain-like"/>
    <property type="match status" value="1"/>
</dbReference>
<evidence type="ECO:0000256" key="4">
    <source>
        <dbReference type="ARBA" id="ARBA00023155"/>
    </source>
</evidence>
<dbReference type="Pfam" id="PF00046">
    <property type="entry name" value="Homeodomain"/>
    <property type="match status" value="1"/>
</dbReference>
<evidence type="ECO:0000256" key="12">
    <source>
        <dbReference type="SAM" id="MobiDB-lite"/>
    </source>
</evidence>
<keyword evidence="15" id="KW-1185">Reference proteome</keyword>
<feature type="region of interest" description="Disordered" evidence="12">
    <location>
        <begin position="1"/>
        <end position="33"/>
    </location>
</feature>
<keyword evidence="3 8" id="KW-0238">DNA-binding</keyword>
<keyword evidence="6 8" id="KW-0539">Nucleus</keyword>
<keyword evidence="2 10" id="KW-0805">Transcription regulation</keyword>
<evidence type="ECO:0000256" key="11">
    <source>
        <dbReference type="SAM" id="Coils"/>
    </source>
</evidence>
<dbReference type="GO" id="GO:0045893">
    <property type="term" value="P:positive regulation of DNA-templated transcription"/>
    <property type="evidence" value="ECO:0007669"/>
    <property type="project" value="TreeGrafter"/>
</dbReference>
<dbReference type="PANTHER" id="PTHR24326:SF552">
    <property type="entry name" value="HOMEOBOX-LEUCINE ZIPPER PROTEIN"/>
    <property type="match status" value="1"/>
</dbReference>
<dbReference type="InterPro" id="IPR003106">
    <property type="entry name" value="Leu_zip_homeo"/>
</dbReference>
<feature type="coiled-coil region" evidence="11">
    <location>
        <begin position="89"/>
        <end position="130"/>
    </location>
</feature>
<evidence type="ECO:0000256" key="5">
    <source>
        <dbReference type="ARBA" id="ARBA00023163"/>
    </source>
</evidence>
<dbReference type="InterPro" id="IPR009057">
    <property type="entry name" value="Homeodomain-like_sf"/>
</dbReference>
<dbReference type="EnsemblPlants" id="Kaladp0070s0052.1.v1.1">
    <property type="protein sequence ID" value="Kaladp0070s0052.1.v1.1"/>
    <property type="gene ID" value="Kaladp0070s0052.v1.1"/>
</dbReference>
<name>A0A7N0UJ33_KALFE</name>
<dbReference type="InterPro" id="IPR017970">
    <property type="entry name" value="Homeobox_CS"/>
</dbReference>
<evidence type="ECO:0000313" key="14">
    <source>
        <dbReference type="EnsemblPlants" id="Kaladp0070s0052.1.v1.1"/>
    </source>
</evidence>
<dbReference type="Proteomes" id="UP000594263">
    <property type="component" value="Unplaced"/>
</dbReference>
<evidence type="ECO:0000259" key="13">
    <source>
        <dbReference type="PROSITE" id="PS50071"/>
    </source>
</evidence>
<feature type="region of interest" description="Disordered" evidence="12">
    <location>
        <begin position="131"/>
        <end position="164"/>
    </location>
</feature>
<dbReference type="Gene3D" id="1.10.10.60">
    <property type="entry name" value="Homeodomain-like"/>
    <property type="match status" value="1"/>
</dbReference>
<evidence type="ECO:0000313" key="15">
    <source>
        <dbReference type="Proteomes" id="UP000594263"/>
    </source>
</evidence>
<dbReference type="CDD" id="cd00086">
    <property type="entry name" value="homeodomain"/>
    <property type="match status" value="1"/>
</dbReference>
<dbReference type="Gramene" id="Kaladp0070s0052.1.v1.1">
    <property type="protein sequence ID" value="Kaladp0070s0052.1.v1.1"/>
    <property type="gene ID" value="Kaladp0070s0052.v1.1"/>
</dbReference>
<dbReference type="PANTHER" id="PTHR24326">
    <property type="entry name" value="HOMEOBOX-LEUCINE ZIPPER PROTEIN"/>
    <property type="match status" value="1"/>
</dbReference>
<dbReference type="GO" id="GO:0043565">
    <property type="term" value="F:sequence-specific DNA binding"/>
    <property type="evidence" value="ECO:0007669"/>
    <property type="project" value="InterPro"/>
</dbReference>
<dbReference type="InterPro" id="IPR045224">
    <property type="entry name" value="HDZip_class_I_plant"/>
</dbReference>
<evidence type="ECO:0000256" key="7">
    <source>
        <dbReference type="ARBA" id="ARBA00025748"/>
    </source>
</evidence>
<comment type="function">
    <text evidence="10">Transcription factor.</text>
</comment>
<keyword evidence="5 10" id="KW-0804">Transcription</keyword>
<dbReference type="AlphaFoldDB" id="A0A7N0UJ33"/>
<evidence type="ECO:0000256" key="2">
    <source>
        <dbReference type="ARBA" id="ARBA00023015"/>
    </source>
</evidence>
<protein>
    <recommendedName>
        <fullName evidence="10">Homeobox-leucine zipper protein</fullName>
    </recommendedName>
    <alternativeName>
        <fullName evidence="10">HD-ZIP protein</fullName>
    </alternativeName>
    <alternativeName>
        <fullName evidence="10">Homeodomain transcription factor</fullName>
    </alternativeName>
</protein>
<dbReference type="PROSITE" id="PS00027">
    <property type="entry name" value="HOMEOBOX_1"/>
    <property type="match status" value="1"/>
</dbReference>
<dbReference type="InterPro" id="IPR000047">
    <property type="entry name" value="HTH_motif"/>
</dbReference>
<dbReference type="SMART" id="SM00389">
    <property type="entry name" value="HOX"/>
    <property type="match status" value="1"/>
</dbReference>
<evidence type="ECO:0000256" key="3">
    <source>
        <dbReference type="ARBA" id="ARBA00023125"/>
    </source>
</evidence>
<keyword evidence="4 8" id="KW-0371">Homeobox</keyword>
<evidence type="ECO:0000256" key="10">
    <source>
        <dbReference type="RuleBase" id="RU369038"/>
    </source>
</evidence>
<comment type="subcellular location">
    <subcellularLocation>
        <location evidence="1 8 9">Nucleus</location>
    </subcellularLocation>
</comment>
<evidence type="ECO:0000256" key="1">
    <source>
        <dbReference type="ARBA" id="ARBA00004123"/>
    </source>
</evidence>
<dbReference type="Pfam" id="PF02183">
    <property type="entry name" value="HALZ"/>
    <property type="match status" value="1"/>
</dbReference>
<organism evidence="14 15">
    <name type="scientific">Kalanchoe fedtschenkoi</name>
    <name type="common">Lavender scallops</name>
    <name type="synonym">South American air plant</name>
    <dbReference type="NCBI Taxonomy" id="63787"/>
    <lineage>
        <taxon>Eukaryota</taxon>
        <taxon>Viridiplantae</taxon>
        <taxon>Streptophyta</taxon>
        <taxon>Embryophyta</taxon>
        <taxon>Tracheophyta</taxon>
        <taxon>Spermatophyta</taxon>
        <taxon>Magnoliopsida</taxon>
        <taxon>eudicotyledons</taxon>
        <taxon>Gunneridae</taxon>
        <taxon>Pentapetalae</taxon>
        <taxon>Saxifragales</taxon>
        <taxon>Crassulaceae</taxon>
        <taxon>Kalanchoe</taxon>
    </lineage>
</organism>
<feature type="compositionally biased region" description="Basic and acidic residues" evidence="12">
    <location>
        <begin position="146"/>
        <end position="164"/>
    </location>
</feature>
<reference evidence="14" key="1">
    <citation type="submission" date="2021-01" db="UniProtKB">
        <authorList>
            <consortium name="EnsemblPlants"/>
        </authorList>
    </citation>
    <scope>IDENTIFICATION</scope>
</reference>
<dbReference type="InterPro" id="IPR001356">
    <property type="entry name" value="HD"/>
</dbReference>
<dbReference type="PROSITE" id="PS50071">
    <property type="entry name" value="HOMEOBOX_2"/>
    <property type="match status" value="1"/>
</dbReference>
<feature type="domain" description="Homeobox" evidence="13">
    <location>
        <begin position="23"/>
        <end position="83"/>
    </location>
</feature>